<accession>A0A375AAW9</accession>
<protein>
    <submittedName>
        <fullName evidence="1">DNA polymerase III theta subunit</fullName>
        <ecNumber evidence="1">2.7.7.7</ecNumber>
    </submittedName>
</protein>
<dbReference type="AlphaFoldDB" id="A0A375AAW9"/>
<dbReference type="KEGG" id="daq:DAQ1742_02289"/>
<dbReference type="SUPFAM" id="SSF46575">
    <property type="entry name" value="DNA polymerase III theta subunit-like"/>
    <property type="match status" value="1"/>
</dbReference>
<dbReference type="Proteomes" id="UP000294820">
    <property type="component" value="Chromosome 1"/>
</dbReference>
<dbReference type="GO" id="GO:0003887">
    <property type="term" value="F:DNA-directed DNA polymerase activity"/>
    <property type="evidence" value="ECO:0007669"/>
    <property type="project" value="UniProtKB-EC"/>
</dbReference>
<dbReference type="EC" id="2.7.7.7" evidence="1"/>
<dbReference type="InterPro" id="IPR036745">
    <property type="entry name" value="PolIII_theta_sf"/>
</dbReference>
<dbReference type="Gene3D" id="1.20.58.250">
    <property type="entry name" value="DNA polymerase III-theta"/>
    <property type="match status" value="1"/>
</dbReference>
<dbReference type="RefSeq" id="WP_035342095.1">
    <property type="nucleotide sequence ID" value="NZ_LT615367.1"/>
</dbReference>
<keyword evidence="2" id="KW-1185">Reference proteome</keyword>
<keyword evidence="1" id="KW-0808">Transferase</keyword>
<keyword evidence="1" id="KW-0548">Nucleotidyltransferase</keyword>
<organism evidence="1 2">
    <name type="scientific">Dickeya aquatica</name>
    <dbReference type="NCBI Taxonomy" id="1401087"/>
    <lineage>
        <taxon>Bacteria</taxon>
        <taxon>Pseudomonadati</taxon>
        <taxon>Pseudomonadota</taxon>
        <taxon>Gammaproteobacteria</taxon>
        <taxon>Enterobacterales</taxon>
        <taxon>Pectobacteriaceae</taxon>
        <taxon>Dickeya</taxon>
    </lineage>
</organism>
<evidence type="ECO:0000313" key="1">
    <source>
        <dbReference type="EMBL" id="SLM63185.1"/>
    </source>
</evidence>
<sequence>MGYNLAELPYDEMEKVNVDLAASSIAFRERYNMPVIADEVERQQPAHLRVYFRERVRYYREISHQFSTLPYDPSGNK</sequence>
<evidence type="ECO:0000313" key="2">
    <source>
        <dbReference type="Proteomes" id="UP000294820"/>
    </source>
</evidence>
<dbReference type="Pfam" id="PF06440">
    <property type="entry name" value="DNA_pol3_theta"/>
    <property type="match status" value="1"/>
</dbReference>
<gene>
    <name evidence="1" type="primary">holE</name>
    <name evidence="1" type="ORF">DAQ1742_02289</name>
</gene>
<dbReference type="EMBL" id="LT615367">
    <property type="protein sequence ID" value="SLM63185.1"/>
    <property type="molecule type" value="Genomic_DNA"/>
</dbReference>
<dbReference type="InterPro" id="IPR009052">
    <property type="entry name" value="DNA_pol_III_theta_bac"/>
</dbReference>
<name>A0A375AAW9_9GAMM</name>
<dbReference type="GO" id="GO:0003677">
    <property type="term" value="F:DNA binding"/>
    <property type="evidence" value="ECO:0007669"/>
    <property type="project" value="InterPro"/>
</dbReference>
<proteinExistence type="predicted"/>
<dbReference type="GO" id="GO:0006260">
    <property type="term" value="P:DNA replication"/>
    <property type="evidence" value="ECO:0007669"/>
    <property type="project" value="InterPro"/>
</dbReference>
<dbReference type="NCBIfam" id="NF008207">
    <property type="entry name" value="PRK10969.1"/>
    <property type="match status" value="1"/>
</dbReference>
<reference evidence="1 2" key="1">
    <citation type="submission" date="2016-09" db="EMBL/GenBank/DDBJ databases">
        <authorList>
            <person name="Reverchon S."/>
            <person name="Nasser W."/>
            <person name="Leonard S."/>
            <person name="Brochier C."/>
            <person name="Duprey A."/>
        </authorList>
    </citation>
    <scope>NUCLEOTIDE SEQUENCE [LARGE SCALE GENOMIC DNA]</scope>
    <source>
        <strain evidence="1 2">174/2</strain>
    </source>
</reference>